<keyword evidence="2" id="KW-1133">Transmembrane helix</keyword>
<evidence type="ECO:0000259" key="3">
    <source>
        <dbReference type="PROSITE" id="PS50878"/>
    </source>
</evidence>
<evidence type="ECO:0000256" key="1">
    <source>
        <dbReference type="ARBA" id="ARBA00010879"/>
    </source>
</evidence>
<dbReference type="PANTHER" id="PTHR47027:SF8">
    <property type="entry name" value="RIBONUCLEASE H"/>
    <property type="match status" value="1"/>
</dbReference>
<dbReference type="CDD" id="cd01650">
    <property type="entry name" value="RT_nLTR_like"/>
    <property type="match status" value="1"/>
</dbReference>
<feature type="domain" description="Reverse transcriptase" evidence="3">
    <location>
        <begin position="25"/>
        <end position="294"/>
    </location>
</feature>
<reference evidence="4" key="2">
    <citation type="submission" date="2025-08" db="UniProtKB">
        <authorList>
            <consortium name="Ensembl"/>
        </authorList>
    </citation>
    <scope>IDENTIFICATION</scope>
</reference>
<evidence type="ECO:0000313" key="5">
    <source>
        <dbReference type="Proteomes" id="UP000429181"/>
    </source>
</evidence>
<dbReference type="Pfam" id="PF00078">
    <property type="entry name" value="RVT_1"/>
    <property type="match status" value="1"/>
</dbReference>
<dbReference type="Gene3D" id="3.30.70.270">
    <property type="match status" value="1"/>
</dbReference>
<accession>A0A4W2H0L8</accession>
<dbReference type="Proteomes" id="UP000429181">
    <property type="component" value="Chromosome 17"/>
</dbReference>
<keyword evidence="2" id="KW-0472">Membrane</keyword>
<protein>
    <recommendedName>
        <fullName evidence="3">Reverse transcriptase domain-containing protein</fullName>
    </recommendedName>
</protein>
<dbReference type="Ensembl" id="ENSBIXT00005040803.1">
    <property type="protein sequence ID" value="ENSBIXP00005025233.1"/>
    <property type="gene ID" value="ENSBIXG00005027706.1"/>
</dbReference>
<sequence length="346" mass="39411">MVFLWNPGLSLFTMILVLNITFLNYSQNRQMPSPQVRNFPFSLHYEKGNAKECSNYRTVALISHASKLMLKILQARLQQYMNRELPDVQAGFRKGRGTRDQIANICWIRGKAREFQKSIYFCFIDYAKAFECVDHNKLWKILQEMGIPGGHLTCLLRNLYAGQEATVRTGHGATDWFQIGKGVHQGCILSPCLFNLNAEYITRNAGLEETQAGIKIARRNINNLRYADDTTLMAESEEELKSLLMKVREESEKVGLKLNIQKTKIMASGPITSWEIDGETVEIVSDFIILGSKITADGDCGHEIKRRLLLGRKLMTNPDSIFKRHYFANKGPCSQGYGFSCGHVWR</sequence>
<dbReference type="GeneTree" id="ENSGT01140000282489"/>
<dbReference type="InterPro" id="IPR043128">
    <property type="entry name" value="Rev_trsase/Diguanyl_cyclase"/>
</dbReference>
<dbReference type="AlphaFoldDB" id="A0A4W2H0L8"/>
<dbReference type="InterPro" id="IPR000477">
    <property type="entry name" value="RT_dom"/>
</dbReference>
<evidence type="ECO:0000256" key="2">
    <source>
        <dbReference type="SAM" id="Phobius"/>
    </source>
</evidence>
<dbReference type="PANTHER" id="PTHR47027">
    <property type="entry name" value="REVERSE TRANSCRIPTASE DOMAIN-CONTAINING PROTEIN"/>
    <property type="match status" value="1"/>
</dbReference>
<evidence type="ECO:0000313" key="4">
    <source>
        <dbReference type="Ensembl" id="ENSBIXP00005025233.1"/>
    </source>
</evidence>
<dbReference type="PROSITE" id="PS50878">
    <property type="entry name" value="RT_POL"/>
    <property type="match status" value="1"/>
</dbReference>
<feature type="transmembrane region" description="Helical" evidence="2">
    <location>
        <begin position="6"/>
        <end position="25"/>
    </location>
</feature>
<proteinExistence type="inferred from homology"/>
<dbReference type="InterPro" id="IPR043502">
    <property type="entry name" value="DNA/RNA_pol_sf"/>
</dbReference>
<dbReference type="SUPFAM" id="SSF56672">
    <property type="entry name" value="DNA/RNA polymerases"/>
    <property type="match status" value="1"/>
</dbReference>
<keyword evidence="2" id="KW-0812">Transmembrane</keyword>
<name>A0A4W2H0L8_BOBOX</name>
<organism evidence="4 5">
    <name type="scientific">Bos indicus x Bos taurus</name>
    <name type="common">Hybrid cattle</name>
    <dbReference type="NCBI Taxonomy" id="30522"/>
    <lineage>
        <taxon>Eukaryota</taxon>
        <taxon>Metazoa</taxon>
        <taxon>Chordata</taxon>
        <taxon>Craniata</taxon>
        <taxon>Vertebrata</taxon>
        <taxon>Euteleostomi</taxon>
        <taxon>Mammalia</taxon>
        <taxon>Eutheria</taxon>
        <taxon>Laurasiatheria</taxon>
        <taxon>Artiodactyla</taxon>
        <taxon>Ruminantia</taxon>
        <taxon>Pecora</taxon>
        <taxon>Bovidae</taxon>
        <taxon>Bovinae</taxon>
        <taxon>Bos</taxon>
    </lineage>
</organism>
<reference evidence="4 5" key="1">
    <citation type="submission" date="2018-11" db="EMBL/GenBank/DDBJ databases">
        <title>Haplotype-resolved cattle genomes.</title>
        <authorList>
            <person name="Low W.Y."/>
            <person name="Tearle R."/>
            <person name="Bickhart D.M."/>
            <person name="Rosen B.D."/>
            <person name="Koren S."/>
            <person name="Rhie A."/>
            <person name="Hiendleder S."/>
            <person name="Phillippy A.M."/>
            <person name="Smith T.P.L."/>
            <person name="Williams J.L."/>
        </authorList>
    </citation>
    <scope>NUCLEOTIDE SEQUENCE [LARGE SCALE GENOMIC DNA]</scope>
</reference>
<comment type="similarity">
    <text evidence="1">Belongs to the beta type-B retroviral polymerase family. HERV class-II K(HML-2) pol subfamily.</text>
</comment>